<comment type="caution">
    <text evidence="1">The sequence shown here is derived from an EMBL/GenBank/DDBJ whole genome shotgun (WGS) entry which is preliminary data.</text>
</comment>
<gene>
    <name evidence="1" type="ORF">HMPREF9220_1099</name>
</gene>
<evidence type="ECO:0000313" key="2">
    <source>
        <dbReference type="Proteomes" id="UP000004594"/>
    </source>
</evidence>
<sequence>MLKRICARCGKLHNVNEKCPLPETRHKDYDKYQRDKKSKAFYESSAWRKLQEKIKIKAHGLDMYQMKVNNQLEKGYIVHHIYPLKERPDLKLKEGNLIYVSNETHNRIHSIYDKSTEDKEKLQKILQRIVDTW</sequence>
<evidence type="ECO:0008006" key="3">
    <source>
        <dbReference type="Google" id="ProtNLM"/>
    </source>
</evidence>
<proteinExistence type="predicted"/>
<dbReference type="AlphaFoldDB" id="E4L8B6"/>
<reference evidence="1 2" key="1">
    <citation type="submission" date="2010-11" db="EMBL/GenBank/DDBJ databases">
        <authorList>
            <person name="Durkin A.S."/>
            <person name="Madupu R."/>
            <person name="Torralba M."/>
            <person name="Gillis M."/>
            <person name="Methe B."/>
            <person name="Sutton G."/>
            <person name="Nelson K.E."/>
        </authorList>
    </citation>
    <scope>NUCLEOTIDE SEQUENCE [LARGE SCALE GENOMIC DNA]</scope>
    <source>
        <strain evidence="1 2">UPII 345-E</strain>
    </source>
</reference>
<dbReference type="RefSeq" id="WP_007554438.1">
    <property type="nucleotide sequence ID" value="NZ_AENT01000012.1"/>
</dbReference>
<evidence type="ECO:0000313" key="1">
    <source>
        <dbReference type="EMBL" id="EFR43028.1"/>
    </source>
</evidence>
<dbReference type="OrthoDB" id="9811997at2"/>
<accession>E4L8B6</accession>
<dbReference type="Proteomes" id="UP000004594">
    <property type="component" value="Unassembled WGS sequence"/>
</dbReference>
<dbReference type="EMBL" id="AENT01000012">
    <property type="protein sequence ID" value="EFR43028.1"/>
    <property type="molecule type" value="Genomic_DNA"/>
</dbReference>
<dbReference type="eggNOG" id="ENOG50334K9">
    <property type="taxonomic scope" value="Bacteria"/>
</dbReference>
<name>E4L8B6_9FIRM</name>
<organism evidence="1 2">
    <name type="scientific">Dialister micraerophilus UPII 345-E</name>
    <dbReference type="NCBI Taxonomy" id="910314"/>
    <lineage>
        <taxon>Bacteria</taxon>
        <taxon>Bacillati</taxon>
        <taxon>Bacillota</taxon>
        <taxon>Negativicutes</taxon>
        <taxon>Veillonellales</taxon>
        <taxon>Veillonellaceae</taxon>
        <taxon>Dialister</taxon>
    </lineage>
</organism>
<protein>
    <recommendedName>
        <fullName evidence="3">HNH endonuclease domain protein</fullName>
    </recommendedName>
</protein>